<sequence length="103" mass="12179">MREIIPCVYILAKTYHGTLYTGATSNLIGRVIQHREEAFDGFTKRYGIKRLVYYQEGATMEDVIRREKQIKRWPREYKYNLIERLNPEWNDLAVALGLSPLDN</sequence>
<reference evidence="3 4" key="1">
    <citation type="submission" date="2019-07" db="EMBL/GenBank/DDBJ databases">
        <title>Full genome sequence of Sphingomonas sp. 4R-6-7(HKS19).</title>
        <authorList>
            <person name="Im W.-T."/>
        </authorList>
    </citation>
    <scope>NUCLEOTIDE SEQUENCE [LARGE SCALE GENOMIC DNA]</scope>
    <source>
        <strain evidence="3 4">HKS19</strain>
    </source>
</reference>
<dbReference type="OrthoDB" id="287318at2"/>
<dbReference type="KEGG" id="spai:FPZ24_11030"/>
<dbReference type="EMBL" id="CP042306">
    <property type="protein sequence ID" value="QDZ07949.1"/>
    <property type="molecule type" value="Genomic_DNA"/>
</dbReference>
<protein>
    <submittedName>
        <fullName evidence="3">GIY-YIG nuclease family protein</fullName>
    </submittedName>
</protein>
<name>A0A5B8LJB7_9SPHN</name>
<accession>A0A5B8LJB7</accession>
<organism evidence="3 4">
    <name type="scientific">Sphingomonas panacisoli</name>
    <dbReference type="NCBI Taxonomy" id="1813879"/>
    <lineage>
        <taxon>Bacteria</taxon>
        <taxon>Pseudomonadati</taxon>
        <taxon>Pseudomonadota</taxon>
        <taxon>Alphaproteobacteria</taxon>
        <taxon>Sphingomonadales</taxon>
        <taxon>Sphingomonadaceae</taxon>
        <taxon>Sphingomonas</taxon>
    </lineage>
</organism>
<dbReference type="InterPro" id="IPR035901">
    <property type="entry name" value="GIY-YIG_endonuc_sf"/>
</dbReference>
<dbReference type="CDD" id="cd10448">
    <property type="entry name" value="GIY-YIG_unchar_3"/>
    <property type="match status" value="1"/>
</dbReference>
<dbReference type="InterPro" id="IPR000305">
    <property type="entry name" value="GIY-YIG_endonuc"/>
</dbReference>
<evidence type="ECO:0000313" key="3">
    <source>
        <dbReference type="EMBL" id="QDZ07949.1"/>
    </source>
</evidence>
<dbReference type="Pfam" id="PF01541">
    <property type="entry name" value="GIY-YIG"/>
    <property type="match status" value="1"/>
</dbReference>
<dbReference type="PANTHER" id="PTHR34477:SF5">
    <property type="entry name" value="BSL5627 PROTEIN"/>
    <property type="match status" value="1"/>
</dbReference>
<keyword evidence="4" id="KW-1185">Reference proteome</keyword>
<dbReference type="PROSITE" id="PS50164">
    <property type="entry name" value="GIY_YIG"/>
    <property type="match status" value="1"/>
</dbReference>
<dbReference type="InterPro" id="IPR050190">
    <property type="entry name" value="UPF0213_domain"/>
</dbReference>
<proteinExistence type="inferred from homology"/>
<gene>
    <name evidence="3" type="ORF">FPZ24_11030</name>
</gene>
<dbReference type="Proteomes" id="UP000315673">
    <property type="component" value="Chromosome"/>
</dbReference>
<evidence type="ECO:0000313" key="4">
    <source>
        <dbReference type="Proteomes" id="UP000315673"/>
    </source>
</evidence>
<evidence type="ECO:0000256" key="1">
    <source>
        <dbReference type="ARBA" id="ARBA00007435"/>
    </source>
</evidence>
<dbReference type="Gene3D" id="3.40.1440.10">
    <property type="entry name" value="GIY-YIG endonuclease"/>
    <property type="match status" value="1"/>
</dbReference>
<dbReference type="SUPFAM" id="SSF82771">
    <property type="entry name" value="GIY-YIG endonuclease"/>
    <property type="match status" value="1"/>
</dbReference>
<feature type="domain" description="GIY-YIG" evidence="2">
    <location>
        <begin position="4"/>
        <end position="81"/>
    </location>
</feature>
<comment type="similarity">
    <text evidence="1">Belongs to the UPF0213 family.</text>
</comment>
<dbReference type="AlphaFoldDB" id="A0A5B8LJB7"/>
<dbReference type="PANTHER" id="PTHR34477">
    <property type="entry name" value="UPF0213 PROTEIN YHBQ"/>
    <property type="match status" value="1"/>
</dbReference>
<evidence type="ECO:0000259" key="2">
    <source>
        <dbReference type="PROSITE" id="PS50164"/>
    </source>
</evidence>